<dbReference type="CDD" id="cd00041">
    <property type="entry name" value="CUB"/>
    <property type="match status" value="2"/>
</dbReference>
<dbReference type="AlphaFoldDB" id="A0A8J2J3Z1"/>
<dbReference type="InterPro" id="IPR002172">
    <property type="entry name" value="LDrepeatLR_classA_rpt"/>
</dbReference>
<accession>A0A8J2J3Z1</accession>
<evidence type="ECO:0000256" key="1">
    <source>
        <dbReference type="ARBA" id="ARBA00023157"/>
    </source>
</evidence>
<dbReference type="InterPro" id="IPR000859">
    <property type="entry name" value="CUB_dom"/>
</dbReference>
<dbReference type="PROSITE" id="PS01180">
    <property type="entry name" value="CUB"/>
    <property type="match status" value="2"/>
</dbReference>
<keyword evidence="1" id="KW-1015">Disulfide bond</keyword>
<evidence type="ECO:0000259" key="4">
    <source>
        <dbReference type="PROSITE" id="PS01180"/>
    </source>
</evidence>
<dbReference type="OrthoDB" id="6155811at2759"/>
<proteinExistence type="predicted"/>
<dbReference type="PANTHER" id="PTHR47537:SF1">
    <property type="entry name" value="CUB DOMAIN-CONTAINING PROTEIN"/>
    <property type="match status" value="1"/>
</dbReference>
<dbReference type="FunFam" id="2.60.120.290:FF:000055">
    <property type="entry name" value="Dorsal-ventral patterning protein tolloid"/>
    <property type="match status" value="1"/>
</dbReference>
<dbReference type="PANTHER" id="PTHR47537">
    <property type="entry name" value="CUBILIN"/>
    <property type="match status" value="1"/>
</dbReference>
<protein>
    <recommendedName>
        <fullName evidence="4">CUB domain-containing protein</fullName>
    </recommendedName>
</protein>
<dbReference type="GO" id="GO:0005886">
    <property type="term" value="C:plasma membrane"/>
    <property type="evidence" value="ECO:0007669"/>
    <property type="project" value="TreeGrafter"/>
</dbReference>
<gene>
    <name evidence="5" type="ORF">AFUS01_LOCUS2485</name>
</gene>
<comment type="caution">
    <text evidence="5">The sequence shown here is derived from an EMBL/GenBank/DDBJ whole genome shotgun (WGS) entry which is preliminary data.</text>
</comment>
<feature type="domain" description="CUB" evidence="4">
    <location>
        <begin position="117"/>
        <end position="250"/>
    </location>
</feature>
<feature type="domain" description="CUB" evidence="4">
    <location>
        <begin position="264"/>
        <end position="393"/>
    </location>
</feature>
<evidence type="ECO:0000313" key="6">
    <source>
        <dbReference type="Proteomes" id="UP000708208"/>
    </source>
</evidence>
<evidence type="ECO:0000256" key="2">
    <source>
        <dbReference type="PROSITE-ProRule" id="PRU00059"/>
    </source>
</evidence>
<dbReference type="EMBL" id="CAJVCH010014217">
    <property type="protein sequence ID" value="CAG7677697.1"/>
    <property type="molecule type" value="Genomic_DNA"/>
</dbReference>
<feature type="transmembrane region" description="Helical" evidence="3">
    <location>
        <begin position="795"/>
        <end position="819"/>
    </location>
</feature>
<sequence>MKLPIATSNSQQSKELLISKDISEPFRAMPIVDGNGKSGLSNRREPGKFCGEIEQPQVFISETSSVRLVFYAENFTEQTYFRFDSKAEQQYEVYLRYGQHPEMYPNRRGEVVPNTYCERVFRDCRMQTCYVQSPAYPGIYPRNLHCKYYLNTRLPFTKLHIENEEFNVDGQRCENLILCPMKSIGSDCPNDYIRIYDGKDERSPIIGTFCGMGKFPYSIIGTGSDLFVEFVTSPAGPLLNTGFHFNVAHWPGHVETTGKKNGTCDWTFTSTALAKSGDKQGLFWSVSHWYAPATTCSYLMLGHPEEIVRLYFPSFRIERIEAPIRKWEGECGESLTIYDSTWPDDSRIIKTFCDTFSRPLEKFDFVSTSNALFVRFESKTGSYSGSSLYYWAHYDFFNNSHYGEVVRDTQCDEVFYAWHQPEGKFTSPLNTLVYKTDGKPIVCRFRFLSVRRLFARVLLKIENLNFKYNQDSCVNCWSDRVDKVTLVDPLRNSSRLCVCKENQGQFSYPVTLVSQGEEAEVTLRVDSRHALSNYFKSNVPIFEGSYKFIHGPLCGPSLLGPSADGKLKFPFYVNPNLRDKPVSCMWELRIHPDKDLWLHLDKLVFASSSKSCSDAKLEFFLPSSHSPPSSPSSNGQSNYFNPVLGLPPFHNHQQKPHSQPLLTLCGDSNLGDRKIEISSQLPILSAQKLQQGGPLTIRLEASTASKLNFLISWTELYQLPKNPDGSLMTSRITAEGNEECGFRCPGPEGVCIANELLCNGIQNCPSNSSGLHDESEVNCKTTENKFFVFNIQFNISWMTAAIVGGAVSLLFCICCVFCCRCCRRKEPEDY</sequence>
<dbReference type="Proteomes" id="UP000708208">
    <property type="component" value="Unassembled WGS sequence"/>
</dbReference>
<evidence type="ECO:0000256" key="3">
    <source>
        <dbReference type="SAM" id="Phobius"/>
    </source>
</evidence>
<dbReference type="SMART" id="SM00192">
    <property type="entry name" value="LDLa"/>
    <property type="match status" value="1"/>
</dbReference>
<comment type="caution">
    <text evidence="2">Lacks conserved residue(s) required for the propagation of feature annotation.</text>
</comment>
<evidence type="ECO:0000313" key="5">
    <source>
        <dbReference type="EMBL" id="CAG7677697.1"/>
    </source>
</evidence>
<organism evidence="5 6">
    <name type="scientific">Allacma fusca</name>
    <dbReference type="NCBI Taxonomy" id="39272"/>
    <lineage>
        <taxon>Eukaryota</taxon>
        <taxon>Metazoa</taxon>
        <taxon>Ecdysozoa</taxon>
        <taxon>Arthropoda</taxon>
        <taxon>Hexapoda</taxon>
        <taxon>Collembola</taxon>
        <taxon>Symphypleona</taxon>
        <taxon>Sminthuridae</taxon>
        <taxon>Allacma</taxon>
    </lineage>
</organism>
<keyword evidence="3" id="KW-0812">Transmembrane</keyword>
<keyword evidence="3" id="KW-0472">Membrane</keyword>
<reference evidence="5" key="1">
    <citation type="submission" date="2021-06" db="EMBL/GenBank/DDBJ databases">
        <authorList>
            <person name="Hodson N. C."/>
            <person name="Mongue J. A."/>
            <person name="Jaron S. K."/>
        </authorList>
    </citation>
    <scope>NUCLEOTIDE SEQUENCE</scope>
</reference>
<keyword evidence="3" id="KW-1133">Transmembrane helix</keyword>
<dbReference type="InterPro" id="IPR053207">
    <property type="entry name" value="Non-NMDA_GluR_Accessory"/>
</dbReference>
<dbReference type="SMART" id="SM00042">
    <property type="entry name" value="CUB"/>
    <property type="match status" value="2"/>
</dbReference>
<keyword evidence="6" id="KW-1185">Reference proteome</keyword>
<dbReference type="Pfam" id="PF00431">
    <property type="entry name" value="CUB"/>
    <property type="match status" value="1"/>
</dbReference>
<name>A0A8J2J3Z1_9HEXA</name>